<dbReference type="AlphaFoldDB" id="A0A915YDA7"/>
<evidence type="ECO:0000313" key="3">
    <source>
        <dbReference type="Proteomes" id="UP001060919"/>
    </source>
</evidence>
<dbReference type="EMBL" id="AP026867">
    <property type="protein sequence ID" value="BDS10985.1"/>
    <property type="molecule type" value="Genomic_DNA"/>
</dbReference>
<dbReference type="KEGG" id="aup:AsAng_0016950"/>
<evidence type="ECO:0000256" key="1">
    <source>
        <dbReference type="SAM" id="Phobius"/>
    </source>
</evidence>
<feature type="transmembrane region" description="Helical" evidence="1">
    <location>
        <begin position="28"/>
        <end position="45"/>
    </location>
</feature>
<name>A0A915YDA7_9BACT</name>
<keyword evidence="1" id="KW-0472">Membrane</keyword>
<dbReference type="RefSeq" id="WP_264792200.1">
    <property type="nucleotide sequence ID" value="NZ_AP026867.1"/>
</dbReference>
<keyword evidence="1" id="KW-0812">Transmembrane</keyword>
<gene>
    <name evidence="2" type="ORF">AsAng_0016950</name>
</gene>
<organism evidence="2 3">
    <name type="scientific">Aureispira anguillae</name>
    <dbReference type="NCBI Taxonomy" id="2864201"/>
    <lineage>
        <taxon>Bacteria</taxon>
        <taxon>Pseudomonadati</taxon>
        <taxon>Bacteroidota</taxon>
        <taxon>Saprospiria</taxon>
        <taxon>Saprospirales</taxon>
        <taxon>Saprospiraceae</taxon>
        <taxon>Aureispira</taxon>
    </lineage>
</organism>
<dbReference type="Proteomes" id="UP001060919">
    <property type="component" value="Chromosome"/>
</dbReference>
<feature type="transmembrane region" description="Helical" evidence="1">
    <location>
        <begin position="57"/>
        <end position="77"/>
    </location>
</feature>
<sequence length="126" mass="14556">MTNKPSHSKRPQENIFALVIKFSKINSILFYLIFIISISSPFIPVENEYVNEAINTLNFILIIFFALSSMLIDYVYFPKAEKTRKIDYIDNSFGLKLNLNKSNDYFTNENLNQGIVGLPQRATTSY</sequence>
<keyword evidence="3" id="KW-1185">Reference proteome</keyword>
<accession>A0A915YDA7</accession>
<keyword evidence="1" id="KW-1133">Transmembrane helix</keyword>
<protein>
    <submittedName>
        <fullName evidence="2">Uncharacterized protein</fullName>
    </submittedName>
</protein>
<evidence type="ECO:0000313" key="2">
    <source>
        <dbReference type="EMBL" id="BDS10985.1"/>
    </source>
</evidence>
<proteinExistence type="predicted"/>
<reference evidence="2" key="1">
    <citation type="submission" date="2022-09" db="EMBL/GenBank/DDBJ databases">
        <title>Aureispira anguillicida sp. nov., isolated from Leptocephalus of Japanese eel Anguilla japonica.</title>
        <authorList>
            <person name="Yuasa K."/>
            <person name="Mekata T."/>
            <person name="Ikunari K."/>
        </authorList>
    </citation>
    <scope>NUCLEOTIDE SEQUENCE</scope>
    <source>
        <strain evidence="2">EL160426</strain>
    </source>
</reference>